<accession>A0A512MH85</accession>
<dbReference type="AlphaFoldDB" id="A0A512MH85"/>
<evidence type="ECO:0000313" key="2">
    <source>
        <dbReference type="Proteomes" id="UP000321577"/>
    </source>
</evidence>
<evidence type="ECO:0000313" key="1">
    <source>
        <dbReference type="EMBL" id="GEP46095.1"/>
    </source>
</evidence>
<keyword evidence="2" id="KW-1185">Reference proteome</keyword>
<organism evidence="1 2">
    <name type="scientific">Brevifollis gellanilyticus</name>
    <dbReference type="NCBI Taxonomy" id="748831"/>
    <lineage>
        <taxon>Bacteria</taxon>
        <taxon>Pseudomonadati</taxon>
        <taxon>Verrucomicrobiota</taxon>
        <taxon>Verrucomicrobiia</taxon>
        <taxon>Verrucomicrobiales</taxon>
        <taxon>Verrucomicrobiaceae</taxon>
    </lineage>
</organism>
<comment type="caution">
    <text evidence="1">The sequence shown here is derived from an EMBL/GenBank/DDBJ whole genome shotgun (WGS) entry which is preliminary data.</text>
</comment>
<sequence>MTGLIIRDTYFPDYSRFAEVPVRMVFDLFLSEAAAFNNTLHVYQGQDKLGHTSFVLRRMDAGLDPAVKPLYALVASGSLSLPGPTGKIEFSYQLNGELIEAEQWKSFRVRVNAPDSEVEADIAWKEGDQLPEIEIKKSGQIVMNTYMAKNLLENPGATGWITQMLPVKMDMKSISQASAAKLQAREGRLELAGKQRRCYVVTATLMQGYEAKLYFSEVGELARVELPGGYRLLEPMMHGLEPGMSSFE</sequence>
<reference evidence="1 2" key="1">
    <citation type="submission" date="2019-07" db="EMBL/GenBank/DDBJ databases">
        <title>Whole genome shotgun sequence of Brevifollis gellanilyticus NBRC 108608.</title>
        <authorList>
            <person name="Hosoyama A."/>
            <person name="Uohara A."/>
            <person name="Ohji S."/>
            <person name="Ichikawa N."/>
        </authorList>
    </citation>
    <scope>NUCLEOTIDE SEQUENCE [LARGE SCALE GENOMIC DNA]</scope>
    <source>
        <strain evidence="1 2">NBRC 108608</strain>
    </source>
</reference>
<gene>
    <name evidence="1" type="ORF">BGE01nite_53860</name>
</gene>
<dbReference type="EMBL" id="BKAG01000071">
    <property type="protein sequence ID" value="GEP46095.1"/>
    <property type="molecule type" value="Genomic_DNA"/>
</dbReference>
<protein>
    <submittedName>
        <fullName evidence="1">Uncharacterized protein</fullName>
    </submittedName>
</protein>
<dbReference type="Proteomes" id="UP000321577">
    <property type="component" value="Unassembled WGS sequence"/>
</dbReference>
<name>A0A512MH85_9BACT</name>
<proteinExistence type="predicted"/>